<dbReference type="InterPro" id="IPR000595">
    <property type="entry name" value="cNMP-bd_dom"/>
</dbReference>
<gene>
    <name evidence="2" type="ORF">SH1V18_42630</name>
</gene>
<dbReference type="Gene3D" id="2.60.120.10">
    <property type="entry name" value="Jelly Rolls"/>
    <property type="match status" value="1"/>
</dbReference>
<dbReference type="Pfam" id="PF00027">
    <property type="entry name" value="cNMP_binding"/>
    <property type="match status" value="1"/>
</dbReference>
<dbReference type="RefSeq" id="WP_281819081.1">
    <property type="nucleotide sequence ID" value="NZ_BRLB01000021.1"/>
</dbReference>
<comment type="caution">
    <text evidence="2">The sequence shown here is derived from an EMBL/GenBank/DDBJ whole genome shotgun (WGS) entry which is preliminary data.</text>
</comment>
<feature type="domain" description="Cyclic nucleotide-binding" evidence="1">
    <location>
        <begin position="40"/>
        <end position="126"/>
    </location>
</feature>
<protein>
    <recommendedName>
        <fullName evidence="1">Cyclic nucleotide-binding domain-containing protein</fullName>
    </recommendedName>
</protein>
<dbReference type="Proteomes" id="UP001144256">
    <property type="component" value="Unassembled WGS sequence"/>
</dbReference>
<sequence>MYNLYDEYLCKVLKLFLKKDISNADLEGIKPTKDLTLCKYKKVKTNTYILTKGFNVNSIYILLVGSCKCMVYSSFGNGIVADTMVSPYIFGLLELVIALPKYTASIITTKESVYLEVPVRIFQHAMKNSLIVSNICTCYFANVGQYYMDMAEIRALYNIDDTILLYIYNNCDKTDIPYKITTTRKTISHLLHINLRSLYRHLKILSEQKYFDVINGKITITEKQYDKLEHYCTNDLETKHYPIQIYPETLTTLIDAE</sequence>
<dbReference type="PROSITE" id="PS50042">
    <property type="entry name" value="CNMP_BINDING_3"/>
    <property type="match status" value="1"/>
</dbReference>
<name>A0A9W5YIA0_9FIRM</name>
<proteinExistence type="predicted"/>
<keyword evidence="3" id="KW-1185">Reference proteome</keyword>
<dbReference type="InterPro" id="IPR018490">
    <property type="entry name" value="cNMP-bd_dom_sf"/>
</dbReference>
<evidence type="ECO:0000259" key="1">
    <source>
        <dbReference type="PROSITE" id="PS50042"/>
    </source>
</evidence>
<dbReference type="SUPFAM" id="SSF51206">
    <property type="entry name" value="cAMP-binding domain-like"/>
    <property type="match status" value="1"/>
</dbReference>
<reference evidence="2" key="1">
    <citation type="submission" date="2022-06" db="EMBL/GenBank/DDBJ databases">
        <title>Vallitalea longa sp. nov., an anaerobic bacterium isolated from marine sediment.</title>
        <authorList>
            <person name="Hirano S."/>
            <person name="Terahara T."/>
            <person name="Mori K."/>
            <person name="Hamada M."/>
            <person name="Matsumoto R."/>
            <person name="Kobayashi T."/>
        </authorList>
    </citation>
    <scope>NUCLEOTIDE SEQUENCE</scope>
    <source>
        <strain evidence="2">SH18-1</strain>
    </source>
</reference>
<dbReference type="InterPro" id="IPR014710">
    <property type="entry name" value="RmlC-like_jellyroll"/>
</dbReference>
<evidence type="ECO:0000313" key="2">
    <source>
        <dbReference type="EMBL" id="GKX31783.1"/>
    </source>
</evidence>
<accession>A0A9W5YIA0</accession>
<evidence type="ECO:0000313" key="3">
    <source>
        <dbReference type="Proteomes" id="UP001144256"/>
    </source>
</evidence>
<organism evidence="2 3">
    <name type="scientific">Vallitalea longa</name>
    <dbReference type="NCBI Taxonomy" id="2936439"/>
    <lineage>
        <taxon>Bacteria</taxon>
        <taxon>Bacillati</taxon>
        <taxon>Bacillota</taxon>
        <taxon>Clostridia</taxon>
        <taxon>Lachnospirales</taxon>
        <taxon>Vallitaleaceae</taxon>
        <taxon>Vallitalea</taxon>
    </lineage>
</organism>
<dbReference type="EMBL" id="BRLB01000021">
    <property type="protein sequence ID" value="GKX31783.1"/>
    <property type="molecule type" value="Genomic_DNA"/>
</dbReference>
<dbReference type="AlphaFoldDB" id="A0A9W5YIA0"/>